<dbReference type="SUPFAM" id="SSF56601">
    <property type="entry name" value="beta-lactamase/transpeptidase-like"/>
    <property type="match status" value="1"/>
</dbReference>
<evidence type="ECO:0000256" key="7">
    <source>
        <dbReference type="ARBA" id="ARBA00022729"/>
    </source>
</evidence>
<organism evidence="19 20">
    <name type="scientific">Candidatus Coprovicinus avistercoris</name>
    <dbReference type="NCBI Taxonomy" id="2840754"/>
    <lineage>
        <taxon>Bacteria</taxon>
        <taxon>Bacillati</taxon>
        <taxon>Actinomycetota</taxon>
        <taxon>Coriobacteriia</taxon>
        <taxon>Coriobacteriales</taxon>
        <taxon>Coriobacteriaceae</taxon>
        <taxon>Coriobacteriaceae incertae sedis</taxon>
        <taxon>Candidatus Coprovicinus</taxon>
    </lineage>
</organism>
<evidence type="ECO:0000259" key="18">
    <source>
        <dbReference type="SMART" id="SM00936"/>
    </source>
</evidence>
<name>A0A9D1L4J6_9ACTN</name>
<evidence type="ECO:0000313" key="20">
    <source>
        <dbReference type="Proteomes" id="UP000824078"/>
    </source>
</evidence>
<feature type="active site" description="Proton acceptor" evidence="13">
    <location>
        <position position="92"/>
    </location>
</feature>
<evidence type="ECO:0000256" key="9">
    <source>
        <dbReference type="ARBA" id="ARBA00022960"/>
    </source>
</evidence>
<feature type="transmembrane region" description="Helical" evidence="17">
    <location>
        <begin position="32"/>
        <end position="55"/>
    </location>
</feature>
<keyword evidence="10" id="KW-0573">Peptidoglycan synthesis</keyword>
<evidence type="ECO:0000256" key="6">
    <source>
        <dbReference type="ARBA" id="ARBA00022670"/>
    </source>
</evidence>
<dbReference type="GO" id="GO:0009252">
    <property type="term" value="P:peptidoglycan biosynthetic process"/>
    <property type="evidence" value="ECO:0007669"/>
    <property type="project" value="UniProtKB-KW"/>
</dbReference>
<evidence type="ECO:0000256" key="14">
    <source>
        <dbReference type="PIRSR" id="PIRSR618044-2"/>
    </source>
</evidence>
<dbReference type="InterPro" id="IPR015956">
    <property type="entry name" value="Peniciliin-bd_prot_C_sf"/>
</dbReference>
<evidence type="ECO:0000256" key="15">
    <source>
        <dbReference type="RuleBase" id="RU004016"/>
    </source>
</evidence>
<evidence type="ECO:0000256" key="12">
    <source>
        <dbReference type="ARBA" id="ARBA00034000"/>
    </source>
</evidence>
<evidence type="ECO:0000256" key="1">
    <source>
        <dbReference type="ARBA" id="ARBA00003217"/>
    </source>
</evidence>
<evidence type="ECO:0000256" key="4">
    <source>
        <dbReference type="ARBA" id="ARBA00012448"/>
    </source>
</evidence>
<dbReference type="SMART" id="SM00936">
    <property type="entry name" value="PBP5_C"/>
    <property type="match status" value="1"/>
</dbReference>
<dbReference type="GO" id="GO:0009002">
    <property type="term" value="F:serine-type D-Ala-D-Ala carboxypeptidase activity"/>
    <property type="evidence" value="ECO:0007669"/>
    <property type="project" value="UniProtKB-EC"/>
</dbReference>
<evidence type="ECO:0000256" key="17">
    <source>
        <dbReference type="SAM" id="Phobius"/>
    </source>
</evidence>
<feature type="domain" description="Peptidase S11 D-Ala-D-Ala carboxypeptidase A C-terminal" evidence="18">
    <location>
        <begin position="315"/>
        <end position="407"/>
    </location>
</feature>
<dbReference type="Proteomes" id="UP000824078">
    <property type="component" value="Unassembled WGS sequence"/>
</dbReference>
<dbReference type="GO" id="GO:0071555">
    <property type="term" value="P:cell wall organization"/>
    <property type="evidence" value="ECO:0007669"/>
    <property type="project" value="UniProtKB-KW"/>
</dbReference>
<keyword evidence="17" id="KW-0812">Transmembrane</keyword>
<comment type="similarity">
    <text evidence="3 15">Belongs to the peptidase S11 family.</text>
</comment>
<keyword evidence="7" id="KW-0732">Signal</keyword>
<feature type="region of interest" description="Disordered" evidence="16">
    <location>
        <begin position="455"/>
        <end position="478"/>
    </location>
</feature>
<keyword evidence="6" id="KW-0645">Protease</keyword>
<dbReference type="PANTHER" id="PTHR21581">
    <property type="entry name" value="D-ALANYL-D-ALANINE CARBOXYPEPTIDASE"/>
    <property type="match status" value="1"/>
</dbReference>
<evidence type="ECO:0000256" key="10">
    <source>
        <dbReference type="ARBA" id="ARBA00022984"/>
    </source>
</evidence>
<evidence type="ECO:0000256" key="13">
    <source>
        <dbReference type="PIRSR" id="PIRSR618044-1"/>
    </source>
</evidence>
<dbReference type="EC" id="3.4.16.4" evidence="4"/>
<keyword evidence="17" id="KW-0472">Membrane</keyword>
<evidence type="ECO:0000256" key="11">
    <source>
        <dbReference type="ARBA" id="ARBA00023316"/>
    </source>
</evidence>
<dbReference type="Pfam" id="PF00768">
    <property type="entry name" value="Peptidase_S11"/>
    <property type="match status" value="1"/>
</dbReference>
<evidence type="ECO:0000256" key="2">
    <source>
        <dbReference type="ARBA" id="ARBA00004752"/>
    </source>
</evidence>
<dbReference type="InterPro" id="IPR012907">
    <property type="entry name" value="Peptidase_S11_C"/>
</dbReference>
<dbReference type="InterPro" id="IPR018044">
    <property type="entry name" value="Peptidase_S11"/>
</dbReference>
<feature type="active site" description="Acyl-ester intermediate" evidence="13">
    <location>
        <position position="89"/>
    </location>
</feature>
<gene>
    <name evidence="19" type="ORF">IAD17_07085</name>
</gene>
<feature type="transmembrane region" description="Helical" evidence="17">
    <location>
        <begin position="426"/>
        <end position="447"/>
    </location>
</feature>
<reference evidence="19" key="2">
    <citation type="journal article" date="2021" name="PeerJ">
        <title>Extensive microbial diversity within the chicken gut microbiome revealed by metagenomics and culture.</title>
        <authorList>
            <person name="Gilroy R."/>
            <person name="Ravi A."/>
            <person name="Getino M."/>
            <person name="Pursley I."/>
            <person name="Horton D.L."/>
            <person name="Alikhan N.F."/>
            <person name="Baker D."/>
            <person name="Gharbi K."/>
            <person name="Hall N."/>
            <person name="Watson M."/>
            <person name="Adriaenssens E.M."/>
            <person name="Foster-Nyarko E."/>
            <person name="Jarju S."/>
            <person name="Secka A."/>
            <person name="Antonio M."/>
            <person name="Oren A."/>
            <person name="Chaudhuri R.R."/>
            <person name="La Ragione R."/>
            <person name="Hildebrand F."/>
            <person name="Pallen M.J."/>
        </authorList>
    </citation>
    <scope>NUCLEOTIDE SEQUENCE</scope>
    <source>
        <strain evidence="19">ChiHjej12B11-29160</strain>
    </source>
</reference>
<comment type="function">
    <text evidence="1">Removes C-terminal D-alanyl residues from sugar-peptide cell wall precursors.</text>
</comment>
<keyword evidence="11" id="KW-0961">Cell wall biogenesis/degradation</keyword>
<comment type="caution">
    <text evidence="19">The sequence shown here is derived from an EMBL/GenBank/DDBJ whole genome shotgun (WGS) entry which is preliminary data.</text>
</comment>
<dbReference type="PRINTS" id="PR00725">
    <property type="entry name" value="DADACBPTASE1"/>
</dbReference>
<evidence type="ECO:0000256" key="3">
    <source>
        <dbReference type="ARBA" id="ARBA00007164"/>
    </source>
</evidence>
<feature type="active site" evidence="13">
    <location>
        <position position="147"/>
    </location>
</feature>
<keyword evidence="8" id="KW-0378">Hydrolase</keyword>
<dbReference type="InterPro" id="IPR037167">
    <property type="entry name" value="Peptidase_S11_C_sf"/>
</dbReference>
<dbReference type="Gene3D" id="3.40.710.10">
    <property type="entry name" value="DD-peptidase/beta-lactamase superfamily"/>
    <property type="match status" value="1"/>
</dbReference>
<sequence length="478" mass="51394">MEWRTAIAKHHVSDSTPASKTVLKERRADARVLPWLFSLLIVVCALCLPVTALAADDPQIQGTAALLVEPETGTVLYEKNADEQRYPASMTKIMTALVVLENAQLTDQVTMTDADFAGLPVDSSMAGFEPGETLTVEELLYGLLLPSGNEASYALARYVGGGSVDTFVQMMNDKAAELGCDHTHFVNPCGLHDPNHYTTARDLYRIMSAAMENETFAKIVATPVYSMPATNLQQAREIKNSNELLDKESSAYLASANGIKSGNTYEAGRCLAASAATDNMKLYSVVMGCADVPYGETPPSMTESKRLLEWGFANYANTTVVEEGEEVKVQLVTDSADNQTLSIVANNSLVDPLPSDINTDDIVATYDLPDEYVAPIEQGTYLGTVTYTYNDEVLGEVDLVAGNDVEISPIALVRNTLHGVLSNRNLMIGVAGGVVALVVLVVSLSVWRHIRRRNAGSHSATSSKKGTKSGSGGSHMRS</sequence>
<dbReference type="Pfam" id="PF07943">
    <property type="entry name" value="PBP5_C"/>
    <property type="match status" value="1"/>
</dbReference>
<protein>
    <recommendedName>
        <fullName evidence="4">serine-type D-Ala-D-Ala carboxypeptidase</fullName>
        <ecNumber evidence="4">3.4.16.4</ecNumber>
    </recommendedName>
</protein>
<evidence type="ECO:0000256" key="16">
    <source>
        <dbReference type="SAM" id="MobiDB-lite"/>
    </source>
</evidence>
<proteinExistence type="inferred from homology"/>
<keyword evidence="17" id="KW-1133">Transmembrane helix</keyword>
<dbReference type="InterPro" id="IPR012338">
    <property type="entry name" value="Beta-lactam/transpept-like"/>
</dbReference>
<dbReference type="SUPFAM" id="SSF69189">
    <property type="entry name" value="Penicillin-binding protein associated domain"/>
    <property type="match status" value="1"/>
</dbReference>
<evidence type="ECO:0000313" key="19">
    <source>
        <dbReference type="EMBL" id="HIU24669.1"/>
    </source>
</evidence>
<feature type="binding site" evidence="14">
    <location>
        <position position="260"/>
    </location>
    <ligand>
        <name>substrate</name>
    </ligand>
</feature>
<accession>A0A9D1L4J6</accession>
<evidence type="ECO:0000256" key="8">
    <source>
        <dbReference type="ARBA" id="ARBA00022801"/>
    </source>
</evidence>
<dbReference type="GO" id="GO:0008360">
    <property type="term" value="P:regulation of cell shape"/>
    <property type="evidence" value="ECO:0007669"/>
    <property type="project" value="UniProtKB-KW"/>
</dbReference>
<keyword evidence="5 19" id="KW-0121">Carboxypeptidase</keyword>
<dbReference type="EMBL" id="DVMQ01000018">
    <property type="protein sequence ID" value="HIU24669.1"/>
    <property type="molecule type" value="Genomic_DNA"/>
</dbReference>
<comment type="catalytic activity">
    <reaction evidence="12">
        <text>Preferential cleavage: (Ac)2-L-Lys-D-Ala-|-D-Ala. Also transpeptidation of peptidyl-alanyl moieties that are N-acyl substituents of D-alanine.</text>
        <dbReference type="EC" id="3.4.16.4"/>
    </reaction>
</comment>
<feature type="compositionally biased region" description="Gly residues" evidence="16">
    <location>
        <begin position="469"/>
        <end position="478"/>
    </location>
</feature>
<dbReference type="AlphaFoldDB" id="A0A9D1L4J6"/>
<reference evidence="19" key="1">
    <citation type="submission" date="2020-10" db="EMBL/GenBank/DDBJ databases">
        <authorList>
            <person name="Gilroy R."/>
        </authorList>
    </citation>
    <scope>NUCLEOTIDE SEQUENCE</scope>
    <source>
        <strain evidence="19">ChiHjej12B11-29160</strain>
    </source>
</reference>
<comment type="pathway">
    <text evidence="2">Cell wall biogenesis; peptidoglycan biosynthesis.</text>
</comment>
<dbReference type="Gene3D" id="2.60.410.10">
    <property type="entry name" value="D-Ala-D-Ala carboxypeptidase, C-terminal domain"/>
    <property type="match status" value="1"/>
</dbReference>
<dbReference type="GO" id="GO:0006508">
    <property type="term" value="P:proteolysis"/>
    <property type="evidence" value="ECO:0007669"/>
    <property type="project" value="UniProtKB-KW"/>
</dbReference>
<evidence type="ECO:0000256" key="5">
    <source>
        <dbReference type="ARBA" id="ARBA00022645"/>
    </source>
</evidence>
<keyword evidence="9" id="KW-0133">Cell shape</keyword>
<dbReference type="InterPro" id="IPR001967">
    <property type="entry name" value="Peptidase_S11_N"/>
</dbReference>
<dbReference type="PANTHER" id="PTHR21581:SF6">
    <property type="entry name" value="TRAFFICKING PROTEIN PARTICLE COMPLEX SUBUNIT 12"/>
    <property type="match status" value="1"/>
</dbReference>